<dbReference type="PANTHER" id="PTHR18916">
    <property type="entry name" value="DYNACTIN 1-RELATED MICROTUBULE-BINDING"/>
    <property type="match status" value="1"/>
</dbReference>
<feature type="region of interest" description="Disordered" evidence="1">
    <location>
        <begin position="1"/>
        <end position="42"/>
    </location>
</feature>
<evidence type="ECO:0000259" key="2">
    <source>
        <dbReference type="PROSITE" id="PS50245"/>
    </source>
</evidence>
<keyword evidence="4" id="KW-1185">Reference proteome</keyword>
<organism evidence="3">
    <name type="scientific">Medioppia subpectinata</name>
    <dbReference type="NCBI Taxonomy" id="1979941"/>
    <lineage>
        <taxon>Eukaryota</taxon>
        <taxon>Metazoa</taxon>
        <taxon>Ecdysozoa</taxon>
        <taxon>Arthropoda</taxon>
        <taxon>Chelicerata</taxon>
        <taxon>Arachnida</taxon>
        <taxon>Acari</taxon>
        <taxon>Acariformes</taxon>
        <taxon>Sarcoptiformes</taxon>
        <taxon>Oribatida</taxon>
        <taxon>Brachypylina</taxon>
        <taxon>Oppioidea</taxon>
        <taxon>Oppiidae</taxon>
        <taxon>Medioppia</taxon>
    </lineage>
</organism>
<dbReference type="Proteomes" id="UP000759131">
    <property type="component" value="Unassembled WGS sequence"/>
</dbReference>
<evidence type="ECO:0000313" key="3">
    <source>
        <dbReference type="EMBL" id="CAD7634494.1"/>
    </source>
</evidence>
<accession>A0A7R9L423</accession>
<dbReference type="InterPro" id="IPR036859">
    <property type="entry name" value="CAP-Gly_dom_sf"/>
</dbReference>
<dbReference type="PROSITE" id="PS00845">
    <property type="entry name" value="CAP_GLY_1"/>
    <property type="match status" value="1"/>
</dbReference>
<dbReference type="FunFam" id="2.30.30.190:FF:000014">
    <property type="entry name" value="Uncharacterized protein, isoform E"/>
    <property type="match status" value="1"/>
</dbReference>
<evidence type="ECO:0000256" key="1">
    <source>
        <dbReference type="SAM" id="MobiDB-lite"/>
    </source>
</evidence>
<feature type="region of interest" description="Disordered" evidence="1">
    <location>
        <begin position="242"/>
        <end position="269"/>
    </location>
</feature>
<proteinExistence type="predicted"/>
<dbReference type="Pfam" id="PF01302">
    <property type="entry name" value="CAP_GLY"/>
    <property type="match status" value="1"/>
</dbReference>
<feature type="compositionally biased region" description="Low complexity" evidence="1">
    <location>
        <begin position="122"/>
        <end position="134"/>
    </location>
</feature>
<dbReference type="EMBL" id="OC869340">
    <property type="protein sequence ID" value="CAD7634494.1"/>
    <property type="molecule type" value="Genomic_DNA"/>
</dbReference>
<dbReference type="SMART" id="SM01052">
    <property type="entry name" value="CAP_GLY"/>
    <property type="match status" value="1"/>
</dbReference>
<feature type="compositionally biased region" description="Polar residues" evidence="1">
    <location>
        <begin position="242"/>
        <end position="260"/>
    </location>
</feature>
<feature type="compositionally biased region" description="Polar residues" evidence="1">
    <location>
        <begin position="89"/>
        <end position="118"/>
    </location>
</feature>
<dbReference type="OrthoDB" id="2130750at2759"/>
<dbReference type="PROSITE" id="PS50245">
    <property type="entry name" value="CAP_GLY_2"/>
    <property type="match status" value="1"/>
</dbReference>
<dbReference type="Gene3D" id="2.30.30.190">
    <property type="entry name" value="CAP Gly-rich-like domain"/>
    <property type="match status" value="1"/>
</dbReference>
<dbReference type="EMBL" id="CAJPIZ010014765">
    <property type="protein sequence ID" value="CAG2114924.1"/>
    <property type="molecule type" value="Genomic_DNA"/>
</dbReference>
<gene>
    <name evidence="3" type="ORF">OSB1V03_LOCUS14890</name>
</gene>
<sequence>VEPLARRHARELATHCTAGTPSALSSGYGSQPLTSTPASSEDSISLLSGNVSYDETTVSNNDVSVIEKLPNNANEMNGFKGNNDKSIDNDNNYGNSLVSDVNSMKLSDNSSQVPNNSLLGVDNGSDASSVSSYDSRNENSGVTDAQLMASIPDWMVVGESVRISPESKVGVIAYVGKTDFASGIWVGVELDAPTGKNDGSVSGTVYFKCRPKFGIFVKPEKLKVDQRGRSLRAAKAIYNDENSQNGNHILNQNQSKQSKGLNVKSAKKT</sequence>
<reference evidence="3" key="1">
    <citation type="submission" date="2020-11" db="EMBL/GenBank/DDBJ databases">
        <authorList>
            <person name="Tran Van P."/>
        </authorList>
    </citation>
    <scope>NUCLEOTIDE SEQUENCE</scope>
</reference>
<feature type="non-terminal residue" evidence="3">
    <location>
        <position position="269"/>
    </location>
</feature>
<dbReference type="SUPFAM" id="SSF74924">
    <property type="entry name" value="Cap-Gly domain"/>
    <property type="match status" value="1"/>
</dbReference>
<evidence type="ECO:0000313" key="4">
    <source>
        <dbReference type="Proteomes" id="UP000759131"/>
    </source>
</evidence>
<protein>
    <recommendedName>
        <fullName evidence="2">CAP-Gly domain-containing protein</fullName>
    </recommendedName>
</protein>
<name>A0A7R9L423_9ACAR</name>
<dbReference type="InterPro" id="IPR000938">
    <property type="entry name" value="CAP-Gly_domain"/>
</dbReference>
<feature type="region of interest" description="Disordered" evidence="1">
    <location>
        <begin position="72"/>
        <end position="141"/>
    </location>
</feature>
<feature type="domain" description="CAP-Gly" evidence="2">
    <location>
        <begin position="176"/>
        <end position="218"/>
    </location>
</feature>
<feature type="compositionally biased region" description="Polar residues" evidence="1">
    <location>
        <begin position="17"/>
        <end position="42"/>
    </location>
</feature>
<dbReference type="AlphaFoldDB" id="A0A7R9L423"/>